<evidence type="ECO:0000313" key="3">
    <source>
        <dbReference type="EMBL" id="OLQ08968.1"/>
    </source>
</evidence>
<evidence type="ECO:0000259" key="2">
    <source>
        <dbReference type="PROSITE" id="PS51166"/>
    </source>
</evidence>
<dbReference type="SMART" id="SM01065">
    <property type="entry name" value="CBM_2"/>
    <property type="match status" value="1"/>
</dbReference>
<feature type="compositionally biased region" description="Basic and acidic residues" evidence="1">
    <location>
        <begin position="956"/>
        <end position="965"/>
    </location>
</feature>
<dbReference type="SUPFAM" id="SSF81296">
    <property type="entry name" value="E set domains"/>
    <property type="match status" value="1"/>
</dbReference>
<reference evidence="3 4" key="1">
    <citation type="submission" date="2016-02" db="EMBL/GenBank/DDBJ databases">
        <title>Genome analysis of coral dinoflagellate symbionts highlights evolutionary adaptations to a symbiotic lifestyle.</title>
        <authorList>
            <person name="Aranda M."/>
            <person name="Li Y."/>
            <person name="Liew Y.J."/>
            <person name="Baumgarten S."/>
            <person name="Simakov O."/>
            <person name="Wilson M."/>
            <person name="Piel J."/>
            <person name="Ashoor H."/>
            <person name="Bougouffa S."/>
            <person name="Bajic V.B."/>
            <person name="Ryu T."/>
            <person name="Ravasi T."/>
            <person name="Bayer T."/>
            <person name="Micklem G."/>
            <person name="Kim H."/>
            <person name="Bhak J."/>
            <person name="Lajeunesse T.C."/>
            <person name="Voolstra C.R."/>
        </authorList>
    </citation>
    <scope>NUCLEOTIDE SEQUENCE [LARGE SCALE GENOMIC DNA]</scope>
    <source>
        <strain evidence="3 4">CCMP2467</strain>
    </source>
</reference>
<name>A0A1Q9ENK7_SYMMI</name>
<dbReference type="CDD" id="cd02855">
    <property type="entry name" value="E_set_GBE_prok_N"/>
    <property type="match status" value="1"/>
</dbReference>
<dbReference type="InterPro" id="IPR044143">
    <property type="entry name" value="GlgB_N_E_set_prok"/>
</dbReference>
<protein>
    <submittedName>
        <fullName evidence="3">1,4-alpha-glucan branching enzyme GlgB</fullName>
    </submittedName>
</protein>
<dbReference type="PROSITE" id="PS51166">
    <property type="entry name" value="CBM20"/>
    <property type="match status" value="1"/>
</dbReference>
<organism evidence="3 4">
    <name type="scientific">Symbiodinium microadriaticum</name>
    <name type="common">Dinoflagellate</name>
    <name type="synonym">Zooxanthella microadriatica</name>
    <dbReference type="NCBI Taxonomy" id="2951"/>
    <lineage>
        <taxon>Eukaryota</taxon>
        <taxon>Sar</taxon>
        <taxon>Alveolata</taxon>
        <taxon>Dinophyceae</taxon>
        <taxon>Suessiales</taxon>
        <taxon>Symbiodiniaceae</taxon>
        <taxon>Symbiodinium</taxon>
    </lineage>
</organism>
<dbReference type="Gene3D" id="2.60.40.10">
    <property type="entry name" value="Immunoglobulins"/>
    <property type="match status" value="2"/>
</dbReference>
<dbReference type="InterPro" id="IPR013780">
    <property type="entry name" value="Glyco_hydro_b"/>
</dbReference>
<dbReference type="GO" id="GO:2001070">
    <property type="term" value="F:starch binding"/>
    <property type="evidence" value="ECO:0007669"/>
    <property type="project" value="InterPro"/>
</dbReference>
<keyword evidence="4" id="KW-1185">Reference proteome</keyword>
<dbReference type="PANTHER" id="PTHR43651">
    <property type="entry name" value="1,4-ALPHA-GLUCAN-BRANCHING ENZYME"/>
    <property type="match status" value="1"/>
</dbReference>
<dbReference type="InterPro" id="IPR004193">
    <property type="entry name" value="Glyco_hydro_13_N"/>
</dbReference>
<gene>
    <name evidence="3" type="primary">glgB</name>
    <name evidence="3" type="ORF">AK812_SmicGene7477</name>
</gene>
<dbReference type="Pfam" id="PF02922">
    <property type="entry name" value="CBM_48"/>
    <property type="match status" value="1"/>
</dbReference>
<dbReference type="AlphaFoldDB" id="A0A1Q9ENK7"/>
<dbReference type="Pfam" id="PF00128">
    <property type="entry name" value="Alpha-amylase"/>
    <property type="match status" value="2"/>
</dbReference>
<dbReference type="GO" id="GO:0004553">
    <property type="term" value="F:hydrolase activity, hydrolyzing O-glycosyl compounds"/>
    <property type="evidence" value="ECO:0007669"/>
    <property type="project" value="InterPro"/>
</dbReference>
<dbReference type="Pfam" id="PF00686">
    <property type="entry name" value="CBM_20"/>
    <property type="match status" value="1"/>
</dbReference>
<dbReference type="SUPFAM" id="SSF51445">
    <property type="entry name" value="(Trans)glycosidases"/>
    <property type="match status" value="1"/>
</dbReference>
<dbReference type="InterPro" id="IPR006047">
    <property type="entry name" value="GH13_cat_dom"/>
</dbReference>
<dbReference type="CDD" id="cd11322">
    <property type="entry name" value="AmyAc_Glg_BE"/>
    <property type="match status" value="1"/>
</dbReference>
<proteinExistence type="predicted"/>
<evidence type="ECO:0000256" key="1">
    <source>
        <dbReference type="SAM" id="MobiDB-lite"/>
    </source>
</evidence>
<dbReference type="InterPro" id="IPR017853">
    <property type="entry name" value="GH"/>
</dbReference>
<sequence>MGKDFQLRLLPWVPEACIIPDDEIQLLADGQHPDPKHVLGVQVIGSNVILRCWISGAEAVSVTNAEEVFLPELSDAREDPPEQVALLPVERCPGDCPWLFERAFEYVGTEDKSELQKWNYEVCIRYPGCSSCSITYPHSLGALLPESFLTGFAAGLTETPLASMFGAHHMELRSHKKGLWGTRFAVWAPNAHSVSLVGDFNYWDGRAHPMSCREKFGVWEIFLPSWDLRGQKYAYQVVSEALEPVVKADPCALEFVDPSDGGHDAKVPECDDYSRAAWNGTYPWTDDAFIAKRQAQFGSATWCKEPLSIYEVHLGSWTMTASANYRDIAEPLAKHVQELGFTAVEFLPLSQYPCEESWGYQCAAGLFAVDRRLGTPDDFRYLVDTLHSYGIAVFMDFVGAHFAKDEWGLVNYSGTPQYEYEGTMGQIPGWGTCRFNYAKPEVQAYLLGAAHHWIEHFHIDGLRVDAVAAMIYRNFGREEDGDKIMAGKGKLNEDGIALLRRLCAEVRSRHPGVILSAEESTNFKWVTDRPAENGTERHQAEIRDLGFHLKWNMGFAYDALSYFGADPEERPQLDTFGWKRLAWYLAYAFNERWVLPFSHDNMQPKSLLDQMAPNKRVGVEGQFAQLRLLFLYMVGMPGRPLMFMGSEIGEGFSLAQPVDWELAAVDPDKQQLRSWVAKLMKLYRQLKCLHRQEDRADGFHWLDKDSSGRCVYAWKRLAKDEPEAIIVVNASMTHVSPYYINSGDTSGAWKCVAATALGDCVTTPRSARVVMGRAKFATELPPMAAQIWVPCECETPGSFASMSSRLEIALEGSLGTARLQRLPSRKSNKSRKATKSTAMVAVFLEQNGYLHVNGAKWSWGRRRYPLHTAVRQNLPATVRALLQLGASRTAVSGGLTAEEAAQRYERRWGGYAEVLSVFKELDVMAQECSRSTNSPSESDEQLEDSTACASEDSTSEPDRQQEGHRFSGLRIAQQYPAPQQLEAVDEAALLNFEVLHQEAQPGDELRLVGNCPELGNWVVSEGVIMETDADTFPFWHTSMRIPLDVRNLEFKMVAVSAAGEETWEPLRFNRSVSIIPGVVQRVSIEFGEV</sequence>
<dbReference type="Gene3D" id="3.20.20.80">
    <property type="entry name" value="Glycosidases"/>
    <property type="match status" value="1"/>
</dbReference>
<dbReference type="GO" id="GO:0003844">
    <property type="term" value="F:1,4-alpha-glucan branching enzyme activity"/>
    <property type="evidence" value="ECO:0007669"/>
    <property type="project" value="TreeGrafter"/>
</dbReference>
<dbReference type="OrthoDB" id="408870at2759"/>
<dbReference type="InterPro" id="IPR014756">
    <property type="entry name" value="Ig_E-set"/>
</dbReference>
<dbReference type="Gene3D" id="2.60.40.1180">
    <property type="entry name" value="Golgi alpha-mannosidase II"/>
    <property type="match status" value="1"/>
</dbReference>
<evidence type="ECO:0000313" key="4">
    <source>
        <dbReference type="Proteomes" id="UP000186817"/>
    </source>
</evidence>
<feature type="domain" description="CBM20" evidence="2">
    <location>
        <begin position="982"/>
        <end position="1088"/>
    </location>
</feature>
<dbReference type="Proteomes" id="UP000186817">
    <property type="component" value="Unassembled WGS sequence"/>
</dbReference>
<dbReference type="PANTHER" id="PTHR43651:SF3">
    <property type="entry name" value="1,4-ALPHA-GLUCAN-BRANCHING ENZYME"/>
    <property type="match status" value="1"/>
</dbReference>
<dbReference type="GO" id="GO:0005978">
    <property type="term" value="P:glycogen biosynthetic process"/>
    <property type="evidence" value="ECO:0007669"/>
    <property type="project" value="TreeGrafter"/>
</dbReference>
<dbReference type="GO" id="GO:0005829">
    <property type="term" value="C:cytosol"/>
    <property type="evidence" value="ECO:0007669"/>
    <property type="project" value="TreeGrafter"/>
</dbReference>
<feature type="region of interest" description="Disordered" evidence="1">
    <location>
        <begin position="929"/>
        <end position="965"/>
    </location>
</feature>
<dbReference type="OMA" id="FTESHEQ"/>
<accession>A0A1Q9ENK7</accession>
<dbReference type="SUPFAM" id="SSF49452">
    <property type="entry name" value="Starch-binding domain-like"/>
    <property type="match status" value="1"/>
</dbReference>
<dbReference type="EMBL" id="LSRX01000106">
    <property type="protein sequence ID" value="OLQ08968.1"/>
    <property type="molecule type" value="Genomic_DNA"/>
</dbReference>
<comment type="caution">
    <text evidence="3">The sequence shown here is derived from an EMBL/GenBank/DDBJ whole genome shotgun (WGS) entry which is preliminary data.</text>
</comment>
<dbReference type="SMART" id="SM00642">
    <property type="entry name" value="Aamy"/>
    <property type="match status" value="1"/>
</dbReference>
<dbReference type="InterPro" id="IPR013783">
    <property type="entry name" value="Ig-like_fold"/>
</dbReference>
<dbReference type="InterPro" id="IPR002044">
    <property type="entry name" value="CBM20"/>
</dbReference>
<dbReference type="InterPro" id="IPR013784">
    <property type="entry name" value="Carb-bd-like_fold"/>
</dbReference>